<feature type="domain" description="PARP catalytic" evidence="1">
    <location>
        <begin position="1"/>
        <end position="165"/>
    </location>
</feature>
<dbReference type="PROSITE" id="PS51059">
    <property type="entry name" value="PARP_CATALYTIC"/>
    <property type="match status" value="1"/>
</dbReference>
<dbReference type="SUPFAM" id="SSF56399">
    <property type="entry name" value="ADP-ribosylation"/>
    <property type="match status" value="1"/>
</dbReference>
<protein>
    <submittedName>
        <fullName evidence="2">Poly ADP-ribose polymerase 11-like</fullName>
    </submittedName>
</protein>
<accession>A0A9E8G4P3</accession>
<name>A0A9E8G4P3_9VIRU</name>
<proteinExistence type="predicted"/>
<dbReference type="GO" id="GO:0003950">
    <property type="term" value="F:NAD+ poly-ADP-ribosyltransferase activity"/>
    <property type="evidence" value="ECO:0007669"/>
    <property type="project" value="InterPro"/>
</dbReference>
<sequence length="165" mass="19149">MKKTLYHGTPIENALSILKNGFDFSKCGYNWGSTYGKGIYFSPSYDEAQFYAGEDGMVLSFELDLECYYLDKDISPSKKGKFKVPDGYNCLVNRSGTEYVVFSIISPYVNQLLDLYCEYYSYETFPLNKKDLYKMCDDELINMIMETVDSINSDAELEEYNKYHM</sequence>
<dbReference type="Pfam" id="PF00644">
    <property type="entry name" value="PARP"/>
    <property type="match status" value="1"/>
</dbReference>
<dbReference type="Gene3D" id="3.90.228.10">
    <property type="match status" value="1"/>
</dbReference>
<organism evidence="2">
    <name type="scientific">Nucleocytoviricota sp</name>
    <dbReference type="NCBI Taxonomy" id="2809609"/>
    <lineage>
        <taxon>Viruses</taxon>
        <taxon>Varidnaviria</taxon>
        <taxon>Bamfordvirae</taxon>
        <taxon>Nucleocytoviricota</taxon>
    </lineage>
</organism>
<reference evidence="2" key="1">
    <citation type="submission" date="2022-10" db="EMBL/GenBank/DDBJ databases">
        <title>Genomics discovery of giant fungal viruses from subsurface oceanic crustal fluids.</title>
        <authorList>
            <person name="Bhattacharjee A.S."/>
            <person name="Schulz F."/>
            <person name="Woyke T."/>
            <person name="Orcutt B.N."/>
            <person name="Matinez Martinez J."/>
        </authorList>
    </citation>
    <scope>NUCLEOTIDE SEQUENCE</scope>
    <source>
        <strain evidence="2">VSAG1.JdFR</strain>
    </source>
</reference>
<dbReference type="EMBL" id="OP765507">
    <property type="protein sequence ID" value="UZT28987.1"/>
    <property type="molecule type" value="Genomic_DNA"/>
</dbReference>
<dbReference type="InterPro" id="IPR012317">
    <property type="entry name" value="Poly(ADP-ribose)pol_cat_dom"/>
</dbReference>
<evidence type="ECO:0000313" key="2">
    <source>
        <dbReference type="EMBL" id="UZT28987.1"/>
    </source>
</evidence>
<evidence type="ECO:0000259" key="1">
    <source>
        <dbReference type="PROSITE" id="PS51059"/>
    </source>
</evidence>